<dbReference type="InterPro" id="IPR043797">
    <property type="entry name" value="MupG_N"/>
</dbReference>
<proteinExistence type="predicted"/>
<dbReference type="InterPro" id="IPR043894">
    <property type="entry name" value="MupG_C"/>
</dbReference>
<evidence type="ECO:0000259" key="2">
    <source>
        <dbReference type="Pfam" id="PF19200"/>
    </source>
</evidence>
<dbReference type="OrthoDB" id="5809921at2"/>
<dbReference type="SUPFAM" id="SSF51445">
    <property type="entry name" value="(Trans)glycosidases"/>
    <property type="match status" value="1"/>
</dbReference>
<protein>
    <submittedName>
        <fullName evidence="3">DUF871 domain-containing protein</fullName>
    </submittedName>
</protein>
<dbReference type="InterPro" id="IPR017853">
    <property type="entry name" value="GH"/>
</dbReference>
<evidence type="ECO:0000313" key="4">
    <source>
        <dbReference type="Proteomes" id="UP000273326"/>
    </source>
</evidence>
<dbReference type="PANTHER" id="PTHR38435:SF2">
    <property type="entry name" value="DUF871 DOMAIN-CONTAINING PROTEIN"/>
    <property type="match status" value="1"/>
</dbReference>
<evidence type="ECO:0000259" key="1">
    <source>
        <dbReference type="Pfam" id="PF05913"/>
    </source>
</evidence>
<dbReference type="InterPro" id="IPR008589">
    <property type="entry name" value="MupG"/>
</dbReference>
<dbReference type="KEGG" id="jeh:EJN90_07535"/>
<dbReference type="SUPFAM" id="SSF50891">
    <property type="entry name" value="Cyclophilin-like"/>
    <property type="match status" value="1"/>
</dbReference>
<dbReference type="InterPro" id="IPR013785">
    <property type="entry name" value="Aldolase_TIM"/>
</dbReference>
<dbReference type="Pfam" id="PF19200">
    <property type="entry name" value="MupG_N"/>
    <property type="match status" value="1"/>
</dbReference>
<accession>A0A3S9HAY0</accession>
<gene>
    <name evidence="3" type="ORF">EJN90_07535</name>
</gene>
<dbReference type="RefSeq" id="WP_126109964.1">
    <property type="nucleotide sequence ID" value="NZ_CP034465.1"/>
</dbReference>
<feature type="domain" description="6-phospho-N-acetylmuramidase N-terminal" evidence="2">
    <location>
        <begin position="2"/>
        <end position="232"/>
    </location>
</feature>
<organism evidence="3 4">
    <name type="scientific">Jeotgalibaca ciconiae</name>
    <dbReference type="NCBI Taxonomy" id="2496265"/>
    <lineage>
        <taxon>Bacteria</taxon>
        <taxon>Bacillati</taxon>
        <taxon>Bacillota</taxon>
        <taxon>Bacilli</taxon>
        <taxon>Lactobacillales</taxon>
        <taxon>Carnobacteriaceae</taxon>
        <taxon>Jeotgalibaca</taxon>
    </lineage>
</organism>
<name>A0A3S9HAY0_9LACT</name>
<dbReference type="AlphaFoldDB" id="A0A3S9HAY0"/>
<dbReference type="EMBL" id="CP034465">
    <property type="protein sequence ID" value="AZP04494.1"/>
    <property type="molecule type" value="Genomic_DNA"/>
</dbReference>
<reference evidence="4" key="1">
    <citation type="submission" date="2018-12" db="EMBL/GenBank/DDBJ databases">
        <title>Complete genome sequencing of Jeotgalibaca sp. H21T32.</title>
        <authorList>
            <person name="Bae J.-W."/>
            <person name="Lee S.-Y."/>
        </authorList>
    </citation>
    <scope>NUCLEOTIDE SEQUENCE [LARGE SCALE GENOMIC DNA]</scope>
    <source>
        <strain evidence="4">H21T32</strain>
    </source>
</reference>
<feature type="domain" description="6-phospho-N-acetylmuramidase C-terminal" evidence="1">
    <location>
        <begin position="256"/>
        <end position="349"/>
    </location>
</feature>
<keyword evidence="4" id="KW-1185">Reference proteome</keyword>
<dbReference type="Gene3D" id="2.40.100.10">
    <property type="entry name" value="Cyclophilin-like"/>
    <property type="match status" value="1"/>
</dbReference>
<evidence type="ECO:0000313" key="3">
    <source>
        <dbReference type="EMBL" id="AZP04494.1"/>
    </source>
</evidence>
<sequence>MYGFSVFLNEEINSDTISYMNQLYQNGFRGVFTSIHIPEDDDSKYLARLQKLGEFTKEKQIELVVDISGSALEKLNVSLDDVTPLMDMGLTGIRIDYGVAMEDVAKLSKQMNVVLNASTISENDIQELKKCDADFSRMEAWHNYYPRPETGLGKQDFCKQNKWLKKAGLKVMAFVPGDEEKRGPLHEGLPTLEKHRESHPLGAALELEQDCFVDKVYIGDPKVKEETLEKFSSYLKNQTILFHAVALTDAVGKERIFGKHTNRMDAARDVIRSQESRLKSSGPMEKGTIMKRSIGSITIDNDEYGRYAGEVQITKRSLPEDERVNVVGRISEDELSLLEYCGPGQKFEIVWEE</sequence>
<dbReference type="Gene3D" id="3.20.20.70">
    <property type="entry name" value="Aldolase class I"/>
    <property type="match status" value="1"/>
</dbReference>
<dbReference type="InterPro" id="IPR029000">
    <property type="entry name" value="Cyclophilin-like_dom_sf"/>
</dbReference>
<dbReference type="PANTHER" id="PTHR38435">
    <property type="match status" value="1"/>
</dbReference>
<dbReference type="Pfam" id="PF05913">
    <property type="entry name" value="MupG_C"/>
    <property type="match status" value="1"/>
</dbReference>
<dbReference type="Proteomes" id="UP000273326">
    <property type="component" value="Chromosome"/>
</dbReference>